<proteinExistence type="predicted"/>
<organism evidence="2 3">
    <name type="scientific">SAR86 cluster bacterium</name>
    <dbReference type="NCBI Taxonomy" id="2030880"/>
    <lineage>
        <taxon>Bacteria</taxon>
        <taxon>Pseudomonadati</taxon>
        <taxon>Pseudomonadota</taxon>
        <taxon>Gammaproteobacteria</taxon>
        <taxon>SAR86 cluster</taxon>
    </lineage>
</organism>
<dbReference type="Proteomes" id="UP000318710">
    <property type="component" value="Unassembled WGS sequence"/>
</dbReference>
<dbReference type="SUPFAM" id="SSF50475">
    <property type="entry name" value="FMN-binding split barrel"/>
    <property type="match status" value="1"/>
</dbReference>
<evidence type="ECO:0000313" key="2">
    <source>
        <dbReference type="EMBL" id="RZO27742.1"/>
    </source>
</evidence>
<dbReference type="GO" id="GO:0010181">
    <property type="term" value="F:FMN binding"/>
    <property type="evidence" value="ECO:0007669"/>
    <property type="project" value="InterPro"/>
</dbReference>
<dbReference type="Pfam" id="PF12766">
    <property type="entry name" value="Pyridox_oxase_2"/>
    <property type="match status" value="1"/>
</dbReference>
<feature type="domain" description="Pyridoxamine 5'-phosphate oxidase Alr4036 family FMN-binding" evidence="1">
    <location>
        <begin position="44"/>
        <end position="109"/>
    </location>
</feature>
<protein>
    <submittedName>
        <fullName evidence="2">Pyridoxamine 5'-phosphate oxidase</fullName>
    </submittedName>
</protein>
<sequence>MMTNQTKFNLPEVYSTLEETLESAEKILTAAVDDAKTLFHTPVVSSLYDNQITSRVMVLREFCLQDRKMRFHTDHRAAKIDHFNEISTASVIGYDPELKIQIKLQGNISAHYNDEITRSAWDQSTSRSKKCYSVKGGSSKEIENPEDFDIKDFEVEEGYKNFSVLVFNFYSLEFLYLKSSGHRRAVHKWDDKYQSTWLVP</sequence>
<dbReference type="InterPro" id="IPR012349">
    <property type="entry name" value="Split_barrel_FMN-bd"/>
</dbReference>
<accession>A0A520N2N5</accession>
<dbReference type="InterPro" id="IPR024624">
    <property type="entry name" value="Pyridox_Oxase_Alr4036_FMN-bd"/>
</dbReference>
<dbReference type="AlphaFoldDB" id="A0A520N2N5"/>
<evidence type="ECO:0000313" key="3">
    <source>
        <dbReference type="Proteomes" id="UP000318710"/>
    </source>
</evidence>
<reference evidence="2 3" key="1">
    <citation type="submission" date="2019-02" db="EMBL/GenBank/DDBJ databases">
        <title>Prokaryotic population dynamics and viral predation in marine succession experiment using metagenomics: the confinement effect.</title>
        <authorList>
            <person name="Haro-Moreno J.M."/>
            <person name="Rodriguez-Valera F."/>
            <person name="Lopez-Perez M."/>
        </authorList>
    </citation>
    <scope>NUCLEOTIDE SEQUENCE [LARGE SCALE GENOMIC DNA]</scope>
    <source>
        <strain evidence="2">MED-G160</strain>
    </source>
</reference>
<dbReference type="EMBL" id="SHBF01000011">
    <property type="protein sequence ID" value="RZO27742.1"/>
    <property type="molecule type" value="Genomic_DNA"/>
</dbReference>
<comment type="caution">
    <text evidence="2">The sequence shown here is derived from an EMBL/GenBank/DDBJ whole genome shotgun (WGS) entry which is preliminary data.</text>
</comment>
<evidence type="ECO:0000259" key="1">
    <source>
        <dbReference type="Pfam" id="PF12766"/>
    </source>
</evidence>
<gene>
    <name evidence="2" type="ORF">EVA93_02575</name>
</gene>
<name>A0A520N2N5_9GAMM</name>
<dbReference type="Gene3D" id="2.30.110.10">
    <property type="entry name" value="Electron Transport, Fmn-binding Protein, Chain A"/>
    <property type="match status" value="1"/>
</dbReference>